<name>A0A2A2LZC8_9BILA</name>
<dbReference type="OrthoDB" id="10642495at2759"/>
<dbReference type="Proteomes" id="UP000218231">
    <property type="component" value="Unassembled WGS sequence"/>
</dbReference>
<organism evidence="4 5">
    <name type="scientific">Diploscapter pachys</name>
    <dbReference type="NCBI Taxonomy" id="2018661"/>
    <lineage>
        <taxon>Eukaryota</taxon>
        <taxon>Metazoa</taxon>
        <taxon>Ecdysozoa</taxon>
        <taxon>Nematoda</taxon>
        <taxon>Chromadorea</taxon>
        <taxon>Rhabditida</taxon>
        <taxon>Rhabditina</taxon>
        <taxon>Rhabditomorpha</taxon>
        <taxon>Rhabditoidea</taxon>
        <taxon>Rhabditidae</taxon>
        <taxon>Diploscapter</taxon>
    </lineage>
</organism>
<keyword evidence="2" id="KW-0732">Signal</keyword>
<evidence type="ECO:0000313" key="5">
    <source>
        <dbReference type="Proteomes" id="UP000218231"/>
    </source>
</evidence>
<keyword evidence="5" id="KW-1185">Reference proteome</keyword>
<evidence type="ECO:0000313" key="4">
    <source>
        <dbReference type="EMBL" id="PAV91604.1"/>
    </source>
</evidence>
<dbReference type="InterPro" id="IPR003677">
    <property type="entry name" value="ANIS5_cation-bd"/>
</dbReference>
<dbReference type="AlphaFoldDB" id="A0A2A2LZC8"/>
<feature type="region of interest" description="Disordered" evidence="1">
    <location>
        <begin position="205"/>
        <end position="254"/>
    </location>
</feature>
<protein>
    <recommendedName>
        <fullName evidence="3">SXP/RAL-2 family protein Ani s 5-like cation-binding domain-containing protein</fullName>
    </recommendedName>
</protein>
<dbReference type="Pfam" id="PF02520">
    <property type="entry name" value="ANIS5_cation-bd"/>
    <property type="match status" value="1"/>
</dbReference>
<feature type="chain" id="PRO_5012109940" description="SXP/RAL-2 family protein Ani s 5-like cation-binding domain-containing protein" evidence="2">
    <location>
        <begin position="21"/>
        <end position="269"/>
    </location>
</feature>
<feature type="domain" description="SXP/RAL-2 family protein Ani s 5-like cation-binding" evidence="3">
    <location>
        <begin position="58"/>
        <end position="162"/>
    </location>
</feature>
<accession>A0A2A2LZC8</accession>
<evidence type="ECO:0000256" key="2">
    <source>
        <dbReference type="SAM" id="SignalP"/>
    </source>
</evidence>
<proteinExistence type="predicted"/>
<reference evidence="4 5" key="1">
    <citation type="journal article" date="2017" name="Curr. Biol.">
        <title>Genome architecture and evolution of a unichromosomal asexual nematode.</title>
        <authorList>
            <person name="Fradin H."/>
            <person name="Zegar C."/>
            <person name="Gutwein M."/>
            <person name="Lucas J."/>
            <person name="Kovtun M."/>
            <person name="Corcoran D."/>
            <person name="Baugh L.R."/>
            <person name="Kiontke K."/>
            <person name="Gunsalus K."/>
            <person name="Fitch D.H."/>
            <person name="Piano F."/>
        </authorList>
    </citation>
    <scope>NUCLEOTIDE SEQUENCE [LARGE SCALE GENOMIC DNA]</scope>
    <source>
        <strain evidence="4">PF1309</strain>
    </source>
</reference>
<sequence>MTSNIVVWTMLLISLSVAQAQFDIDMKLKPFKKMIFQGIHRGINNYGMPEFMQQASRETRQEMWKIMKDRDMTRKEKEAKIDKLIKEEPKPVQESYESFKGELQKRRDEMEKMHQEKVSQLSPEAQVVDKKIVELFKNDNLTPKDRRKQLEKILDEQPKQIKKELKSVWKKCSFKGPEGFPFPQPPKFWRRNGGGAGFMRRLRWRGKPVDSNNNNTDLSPEDLAPPLEGELEQLEKQDKEQQNQMREMRGPVVEASSFRMSDDGYFVEV</sequence>
<dbReference type="InterPro" id="IPR052823">
    <property type="entry name" value="SXP/RAL-2_related"/>
</dbReference>
<evidence type="ECO:0000256" key="1">
    <source>
        <dbReference type="SAM" id="MobiDB-lite"/>
    </source>
</evidence>
<dbReference type="PANTHER" id="PTHR21593">
    <property type="entry name" value="PRION-LIKE- Q/N-RICH -DOMAIN-BEARING PROTEIN PROTEIN"/>
    <property type="match status" value="1"/>
</dbReference>
<dbReference type="EMBL" id="LIAE01006303">
    <property type="protein sequence ID" value="PAV91604.1"/>
    <property type="molecule type" value="Genomic_DNA"/>
</dbReference>
<dbReference type="STRING" id="2018661.A0A2A2LZC8"/>
<feature type="signal peptide" evidence="2">
    <location>
        <begin position="1"/>
        <end position="20"/>
    </location>
</feature>
<feature type="compositionally biased region" description="Basic and acidic residues" evidence="1">
    <location>
        <begin position="233"/>
        <end position="249"/>
    </location>
</feature>
<evidence type="ECO:0000259" key="3">
    <source>
        <dbReference type="Pfam" id="PF02520"/>
    </source>
</evidence>
<comment type="caution">
    <text evidence="4">The sequence shown here is derived from an EMBL/GenBank/DDBJ whole genome shotgun (WGS) entry which is preliminary data.</text>
</comment>
<dbReference type="PANTHER" id="PTHR21593:SF36">
    <property type="entry name" value="DUF148 DOMAIN-CONTAINING PROTEIN-RELATED"/>
    <property type="match status" value="1"/>
</dbReference>
<gene>
    <name evidence="4" type="ORF">WR25_08452</name>
</gene>